<accession>A0A7W9QH03</accession>
<evidence type="ECO:0008006" key="5">
    <source>
        <dbReference type="Google" id="ProtNLM"/>
    </source>
</evidence>
<organism evidence="3 4">
    <name type="scientific">Streptomyces zagrosensis</name>
    <dbReference type="NCBI Taxonomy" id="1042984"/>
    <lineage>
        <taxon>Bacteria</taxon>
        <taxon>Bacillati</taxon>
        <taxon>Actinomycetota</taxon>
        <taxon>Actinomycetes</taxon>
        <taxon>Kitasatosporales</taxon>
        <taxon>Streptomycetaceae</taxon>
        <taxon>Streptomyces</taxon>
    </lineage>
</organism>
<feature type="signal peptide" evidence="2">
    <location>
        <begin position="1"/>
        <end position="36"/>
    </location>
</feature>
<evidence type="ECO:0000256" key="1">
    <source>
        <dbReference type="SAM" id="MobiDB-lite"/>
    </source>
</evidence>
<gene>
    <name evidence="3" type="ORF">FHS42_007218</name>
</gene>
<feature type="region of interest" description="Disordered" evidence="1">
    <location>
        <begin position="61"/>
        <end position="98"/>
    </location>
</feature>
<name>A0A7W9QH03_9ACTN</name>
<dbReference type="EMBL" id="JACHJL010000034">
    <property type="protein sequence ID" value="MBB5940120.1"/>
    <property type="molecule type" value="Genomic_DNA"/>
</dbReference>
<proteinExistence type="predicted"/>
<keyword evidence="2" id="KW-0732">Signal</keyword>
<evidence type="ECO:0000313" key="4">
    <source>
        <dbReference type="Proteomes" id="UP000588098"/>
    </source>
</evidence>
<evidence type="ECO:0000256" key="2">
    <source>
        <dbReference type="SAM" id="SignalP"/>
    </source>
</evidence>
<evidence type="ECO:0000313" key="3">
    <source>
        <dbReference type="EMBL" id="MBB5940120.1"/>
    </source>
</evidence>
<reference evidence="3 4" key="1">
    <citation type="submission" date="2020-08" db="EMBL/GenBank/DDBJ databases">
        <title>Genomic Encyclopedia of Type Strains, Phase III (KMG-III): the genomes of soil and plant-associated and newly described type strains.</title>
        <authorList>
            <person name="Whitman W."/>
        </authorList>
    </citation>
    <scope>NUCLEOTIDE SEQUENCE [LARGE SCALE GENOMIC DNA]</scope>
    <source>
        <strain evidence="3 4">CECT 8305</strain>
    </source>
</reference>
<feature type="chain" id="PRO_5039095263" description="Lipoprotein" evidence="2">
    <location>
        <begin position="37"/>
        <end position="338"/>
    </location>
</feature>
<sequence length="338" mass="35170">MRVHRSVRMPMRRHRCGGGAVAAMAGGLVVTLVATAGCASQAEPREAGDALAQERVADGQAIGSGTVGGPPAGNVGQVRTGTEGSRDKREAAEREFGEAPAALRSAAATLVRAGSARVRTSVESESGATRVAIRGSGGYDFAERMGRLRVLLPKDAVGAGAHQPVTELLAPAQLFMFNRGAGVPRNRWVRVNSTRVADGNLVTGGATDPLVSAQLLRGARQVSVVGQEAATGGEVRHYRGVADLGAAARAAPPYAKAVLRAAAKGFASDAVRFDAFLDEQGRLRKIRHRFTMTSVAGGQHRETDVVSTTELYAFGTVVDLQPPKPADIYAGTVDSPKN</sequence>
<dbReference type="AlphaFoldDB" id="A0A7W9QH03"/>
<keyword evidence="4" id="KW-1185">Reference proteome</keyword>
<dbReference type="Proteomes" id="UP000588098">
    <property type="component" value="Unassembled WGS sequence"/>
</dbReference>
<protein>
    <recommendedName>
        <fullName evidence="5">Lipoprotein</fullName>
    </recommendedName>
</protein>
<comment type="caution">
    <text evidence="3">The sequence shown here is derived from an EMBL/GenBank/DDBJ whole genome shotgun (WGS) entry which is preliminary data.</text>
</comment>
<feature type="compositionally biased region" description="Basic and acidic residues" evidence="1">
    <location>
        <begin position="84"/>
        <end position="97"/>
    </location>
</feature>
<dbReference type="Gene3D" id="2.50.20.20">
    <property type="match status" value="1"/>
</dbReference>